<dbReference type="RefSeq" id="WP_062418713.1">
    <property type="nucleotide sequence ID" value="NZ_DF967974.1"/>
</dbReference>
<dbReference type="OrthoDB" id="9814580at2"/>
<dbReference type="STRING" id="229921.ADN01_02325"/>
<dbReference type="EC" id="2.7.7.87" evidence="3"/>
<name>A0A0P6Y3X7_9CHLR</name>
<dbReference type="InterPro" id="IPR006070">
    <property type="entry name" value="Sua5-like_dom"/>
</dbReference>
<dbReference type="GO" id="GO:0003725">
    <property type="term" value="F:double-stranded RNA binding"/>
    <property type="evidence" value="ECO:0007669"/>
    <property type="project" value="InterPro"/>
</dbReference>
<dbReference type="Gene3D" id="3.90.870.10">
    <property type="entry name" value="DHBP synthase"/>
    <property type="match status" value="1"/>
</dbReference>
<dbReference type="EMBL" id="LGCM01000010">
    <property type="protein sequence ID" value="KPL90693.1"/>
    <property type="molecule type" value="Genomic_DNA"/>
</dbReference>
<dbReference type="GO" id="GO:0005737">
    <property type="term" value="C:cytoplasm"/>
    <property type="evidence" value="ECO:0007669"/>
    <property type="project" value="UniProtKB-SubCell"/>
</dbReference>
<dbReference type="PANTHER" id="PTHR17490">
    <property type="entry name" value="SUA5"/>
    <property type="match status" value="1"/>
</dbReference>
<dbReference type="Pfam" id="PF01300">
    <property type="entry name" value="Sua5_yciO_yrdC"/>
    <property type="match status" value="1"/>
</dbReference>
<dbReference type="GO" id="GO:0008033">
    <property type="term" value="P:tRNA processing"/>
    <property type="evidence" value="ECO:0007669"/>
    <property type="project" value="UniProtKB-KW"/>
</dbReference>
<evidence type="ECO:0000256" key="10">
    <source>
        <dbReference type="ARBA" id="ARBA00029774"/>
    </source>
</evidence>
<dbReference type="InterPro" id="IPR017945">
    <property type="entry name" value="DHBP_synth_RibB-like_a/b_dom"/>
</dbReference>
<protein>
    <recommendedName>
        <fullName evidence="10">L-threonylcarbamoyladenylate synthase</fullName>
        <ecNumber evidence="3">2.7.7.87</ecNumber>
    </recommendedName>
    <alternativeName>
        <fullName evidence="10">L-threonylcarbamoyladenylate synthase</fullName>
    </alternativeName>
</protein>
<proteinExistence type="inferred from homology"/>
<dbReference type="GO" id="GO:0006450">
    <property type="term" value="P:regulation of translational fidelity"/>
    <property type="evidence" value="ECO:0007669"/>
    <property type="project" value="TreeGrafter"/>
</dbReference>
<keyword evidence="8" id="KW-0547">Nucleotide-binding</keyword>
<evidence type="ECO:0000256" key="11">
    <source>
        <dbReference type="ARBA" id="ARBA00048366"/>
    </source>
</evidence>
<dbReference type="SUPFAM" id="SSF55821">
    <property type="entry name" value="YrdC/RibB"/>
    <property type="match status" value="1"/>
</dbReference>
<dbReference type="NCBIfam" id="TIGR00057">
    <property type="entry name" value="L-threonylcarbamoyladenylate synthase"/>
    <property type="match status" value="1"/>
</dbReference>
<dbReference type="PROSITE" id="PS51163">
    <property type="entry name" value="YRDC"/>
    <property type="match status" value="1"/>
</dbReference>
<organism evidence="13 14">
    <name type="scientific">Levilinea saccharolytica</name>
    <dbReference type="NCBI Taxonomy" id="229921"/>
    <lineage>
        <taxon>Bacteria</taxon>
        <taxon>Bacillati</taxon>
        <taxon>Chloroflexota</taxon>
        <taxon>Anaerolineae</taxon>
        <taxon>Anaerolineales</taxon>
        <taxon>Anaerolineaceae</taxon>
        <taxon>Levilinea</taxon>
    </lineage>
</organism>
<keyword evidence="4" id="KW-0963">Cytoplasm</keyword>
<dbReference type="PANTHER" id="PTHR17490:SF16">
    <property type="entry name" value="THREONYLCARBAMOYL-AMP SYNTHASE"/>
    <property type="match status" value="1"/>
</dbReference>
<dbReference type="AlphaFoldDB" id="A0A0P6Y3X7"/>
<evidence type="ECO:0000256" key="5">
    <source>
        <dbReference type="ARBA" id="ARBA00022679"/>
    </source>
</evidence>
<reference evidence="13 14" key="1">
    <citation type="submission" date="2015-07" db="EMBL/GenBank/DDBJ databases">
        <title>Genome sequence of Levilinea saccharolytica DSM 16555.</title>
        <authorList>
            <person name="Hemp J."/>
            <person name="Ward L.M."/>
            <person name="Pace L.A."/>
            <person name="Fischer W.W."/>
        </authorList>
    </citation>
    <scope>NUCLEOTIDE SEQUENCE [LARGE SCALE GENOMIC DNA]</scope>
    <source>
        <strain evidence="13 14">KIBI-1</strain>
    </source>
</reference>
<dbReference type="GO" id="GO:0005524">
    <property type="term" value="F:ATP binding"/>
    <property type="evidence" value="ECO:0007669"/>
    <property type="project" value="UniProtKB-KW"/>
</dbReference>
<keyword evidence="6" id="KW-0819">tRNA processing</keyword>
<dbReference type="Proteomes" id="UP000050501">
    <property type="component" value="Unassembled WGS sequence"/>
</dbReference>
<keyword evidence="14" id="KW-1185">Reference proteome</keyword>
<evidence type="ECO:0000259" key="12">
    <source>
        <dbReference type="PROSITE" id="PS51163"/>
    </source>
</evidence>
<comment type="caution">
    <text evidence="13">The sequence shown here is derived from an EMBL/GenBank/DDBJ whole genome shotgun (WGS) entry which is preliminary data.</text>
</comment>
<comment type="similarity">
    <text evidence="2">Belongs to the SUA5 family.</text>
</comment>
<evidence type="ECO:0000313" key="13">
    <source>
        <dbReference type="EMBL" id="KPL90693.1"/>
    </source>
</evidence>
<sequence>MPTTRCLPIDSPEALPAALHVLKNGGLVAFPTDTVYGLGAPMRDSQAIERLFLAKGRDFNKAIAVLIGALEQLDEVAAEFPPQAQTLAQRFWPGALTLVVAARPELPANLSPLPTVGVRMPDHAAARALLAAAGPLATTSANLSGQPNPLTAQDVLDQLDGRLDLLLDGGPTPGGVPSTVVDCTQPHLPILRQGHLTAELIADALSRKD</sequence>
<dbReference type="GO" id="GO:0061710">
    <property type="term" value="F:L-threonylcarbamoyladenylate synthase"/>
    <property type="evidence" value="ECO:0007669"/>
    <property type="project" value="UniProtKB-EC"/>
</dbReference>
<evidence type="ECO:0000256" key="7">
    <source>
        <dbReference type="ARBA" id="ARBA00022695"/>
    </source>
</evidence>
<evidence type="ECO:0000256" key="8">
    <source>
        <dbReference type="ARBA" id="ARBA00022741"/>
    </source>
</evidence>
<gene>
    <name evidence="13" type="ORF">ADN01_02325</name>
</gene>
<evidence type="ECO:0000256" key="9">
    <source>
        <dbReference type="ARBA" id="ARBA00022840"/>
    </source>
</evidence>
<comment type="subcellular location">
    <subcellularLocation>
        <location evidence="1">Cytoplasm</location>
    </subcellularLocation>
</comment>
<evidence type="ECO:0000313" key="14">
    <source>
        <dbReference type="Proteomes" id="UP000050501"/>
    </source>
</evidence>
<comment type="catalytic activity">
    <reaction evidence="11">
        <text>L-threonine + hydrogencarbonate + ATP = L-threonylcarbamoyladenylate + diphosphate + H2O</text>
        <dbReference type="Rhea" id="RHEA:36407"/>
        <dbReference type="ChEBI" id="CHEBI:15377"/>
        <dbReference type="ChEBI" id="CHEBI:17544"/>
        <dbReference type="ChEBI" id="CHEBI:30616"/>
        <dbReference type="ChEBI" id="CHEBI:33019"/>
        <dbReference type="ChEBI" id="CHEBI:57926"/>
        <dbReference type="ChEBI" id="CHEBI:73682"/>
        <dbReference type="EC" id="2.7.7.87"/>
    </reaction>
</comment>
<evidence type="ECO:0000256" key="2">
    <source>
        <dbReference type="ARBA" id="ARBA00007663"/>
    </source>
</evidence>
<feature type="domain" description="YrdC-like" evidence="12">
    <location>
        <begin position="12"/>
        <end position="196"/>
    </location>
</feature>
<evidence type="ECO:0000256" key="3">
    <source>
        <dbReference type="ARBA" id="ARBA00012584"/>
    </source>
</evidence>
<accession>A0A0P6Y3X7</accession>
<keyword evidence="5" id="KW-0808">Transferase</keyword>
<dbReference type="InterPro" id="IPR050156">
    <property type="entry name" value="TC-AMP_synthase_SUA5"/>
</dbReference>
<keyword evidence="9" id="KW-0067">ATP-binding</keyword>
<keyword evidence="7" id="KW-0548">Nucleotidyltransferase</keyword>
<evidence type="ECO:0000256" key="1">
    <source>
        <dbReference type="ARBA" id="ARBA00004496"/>
    </source>
</evidence>
<evidence type="ECO:0000256" key="6">
    <source>
        <dbReference type="ARBA" id="ARBA00022694"/>
    </source>
</evidence>
<evidence type="ECO:0000256" key="4">
    <source>
        <dbReference type="ARBA" id="ARBA00022490"/>
    </source>
</evidence>
<dbReference type="GO" id="GO:0000049">
    <property type="term" value="F:tRNA binding"/>
    <property type="evidence" value="ECO:0007669"/>
    <property type="project" value="TreeGrafter"/>
</dbReference>